<keyword evidence="7" id="KW-1185">Reference proteome</keyword>
<evidence type="ECO:0000256" key="1">
    <source>
        <dbReference type="ARBA" id="ARBA00022574"/>
    </source>
</evidence>
<evidence type="ECO:0000256" key="3">
    <source>
        <dbReference type="PROSITE-ProRule" id="PRU00221"/>
    </source>
</evidence>
<keyword evidence="4" id="KW-0175">Coiled coil</keyword>
<dbReference type="InterPro" id="IPR019775">
    <property type="entry name" value="WD40_repeat_CS"/>
</dbReference>
<dbReference type="PANTHER" id="PTHR44218:SF6">
    <property type="entry name" value="PROTEIN SUPPRESSOR OF PHYA-105 1"/>
    <property type="match status" value="1"/>
</dbReference>
<dbReference type="InterPro" id="IPR015943">
    <property type="entry name" value="WD40/YVTN_repeat-like_dom_sf"/>
</dbReference>
<feature type="region of interest" description="Disordered" evidence="5">
    <location>
        <begin position="405"/>
        <end position="433"/>
    </location>
</feature>
<feature type="region of interest" description="Disordered" evidence="5">
    <location>
        <begin position="69"/>
        <end position="95"/>
    </location>
</feature>
<evidence type="ECO:0000313" key="6">
    <source>
        <dbReference type="EMBL" id="TVU20265.1"/>
    </source>
</evidence>
<proteinExistence type="predicted"/>
<feature type="region of interest" description="Disordered" evidence="5">
    <location>
        <begin position="1"/>
        <end position="50"/>
    </location>
</feature>
<evidence type="ECO:0000313" key="7">
    <source>
        <dbReference type="Proteomes" id="UP000324897"/>
    </source>
</evidence>
<accession>A0A5J9U9E3</accession>
<feature type="region of interest" description="Disordered" evidence="5">
    <location>
        <begin position="114"/>
        <end position="133"/>
    </location>
</feature>
<sequence length="1091" mass="119404">MEGTAAAEVAGAGEGTAGDAQIKGSKENGQPAHQPSGSEALEMPATPLPRDIDWSEHFSFFNSVGGLGGSSDGARGMTSVGLSNSGSRPDSVTQRGLDDAEERVEELTLKNCINTDSQPEVSAGGSSGNGDRPTVIKGLWGNFTRMAWRTGDVASRENAAVSCGNIANPRADDVSSKETLAASVANNTISRNNGLSGMDIPVSRGGNANDEFTMPFLSQQFLLSARPNQNEQRAERENALKVSSFSNRILDQMRSKTLTPPSGVLGSPFKNNLKGKGPVNQGAREEIQAQANAKPRVPLDKIPTPMPDSMAKAEPLLFNNGGNVTKSHCEGVSLRELIKPGRQTMSKFEKMNLFKKILDLVDKCHAEGLTLQHLCPSYFTIPSSGEVKYIGSCTTQDLSTSVRRDIAPEDTMNRKRSFGHKSEHQASNGHGNSMLKYQKVSEQGSIAGRRPVHSFGPDKRDGNQNEFVDPDVSRQGSYVQHTSGSVSQQSAFELRILEESWYKSPEELSQPSGSFPSNIYNLGVLLFELFCCCETWEVHCSVMSDLRHRILPPSFLSESPKEAGFCLWLLHPDPCSRPKARDILGCDLINEGRDLSLLDQAPAAAISEKDAESSVLLNFLSQLKEEKEMQAAKLSADLASLQTDIAEVERRHLKGTGFMDLLPSSSASSGASANTPQGALLSGLLPPMCKSSYEERVMMNLEQLENAYYSMRSAVDTCETDAIKRPDNEALRVRENFYQLHSADGTNEQTDRLGCFFDGLCKYARHSRFEVRGVLKNADILNSPNVICSLSFDRDEEYFAAAGVSKKIKIFEFDSLLNDRVDIHYPLIEMPSKSKLSCVCWNSYIKNYLASTDYDGTVQLWDASSGQGFTQFTEHRKRAWSVSFSEVDPTKLASGSDDCCVKKNCVDTIRNVANVCCVQFSPYSSRMLAFGSADYKIYCYDLRNTRIPWCTISGHGKAVSYVRFLDPETLISASTDNTLKTWDLTRTNSSGLSTDSCSLTLSGHTNEKNFVGLSVHDGYITCGSETNEVFSYYKTFPMPITSHKFGSIDPITGQVTNEDNQQFVSSVCWRGKSNMVVAANSSGSIKVLELV</sequence>
<dbReference type="SMART" id="SM00320">
    <property type="entry name" value="WD40"/>
    <property type="match status" value="7"/>
</dbReference>
<dbReference type="AlphaFoldDB" id="A0A5J9U9E3"/>
<evidence type="ECO:0000256" key="5">
    <source>
        <dbReference type="SAM" id="MobiDB-lite"/>
    </source>
</evidence>
<dbReference type="GO" id="GO:0009640">
    <property type="term" value="P:photomorphogenesis"/>
    <property type="evidence" value="ECO:0007669"/>
    <property type="project" value="InterPro"/>
</dbReference>
<feature type="compositionally biased region" description="Low complexity" evidence="5">
    <location>
        <begin position="1"/>
        <end position="11"/>
    </location>
</feature>
<dbReference type="Gene3D" id="2.130.10.10">
    <property type="entry name" value="YVTN repeat-like/Quinoprotein amine dehydrogenase"/>
    <property type="match status" value="1"/>
</dbReference>
<dbReference type="Pfam" id="PF00400">
    <property type="entry name" value="WD40"/>
    <property type="match status" value="3"/>
</dbReference>
<protein>
    <submittedName>
        <fullName evidence="6">Uncharacterized protein</fullName>
    </submittedName>
</protein>
<reference evidence="6 7" key="1">
    <citation type="journal article" date="2019" name="Sci. Rep.">
        <title>A high-quality genome of Eragrostis curvula grass provides insights into Poaceae evolution and supports new strategies to enhance forage quality.</title>
        <authorList>
            <person name="Carballo J."/>
            <person name="Santos B.A.C.M."/>
            <person name="Zappacosta D."/>
            <person name="Garbus I."/>
            <person name="Selva J.P."/>
            <person name="Gallo C.A."/>
            <person name="Diaz A."/>
            <person name="Albertini E."/>
            <person name="Caccamo M."/>
            <person name="Echenique V."/>
        </authorList>
    </citation>
    <scope>NUCLEOTIDE SEQUENCE [LARGE SCALE GENOMIC DNA]</scope>
    <source>
        <strain evidence="7">cv. Victoria</strain>
        <tissue evidence="6">Leaf</tissue>
    </source>
</reference>
<dbReference type="PROSITE" id="PS50294">
    <property type="entry name" value="WD_REPEATS_REGION"/>
    <property type="match status" value="1"/>
</dbReference>
<dbReference type="InterPro" id="IPR036322">
    <property type="entry name" value="WD40_repeat_dom_sf"/>
</dbReference>
<feature type="repeat" description="WD" evidence="3">
    <location>
        <begin position="847"/>
        <end position="871"/>
    </location>
</feature>
<dbReference type="SUPFAM" id="SSF56112">
    <property type="entry name" value="Protein kinase-like (PK-like)"/>
    <property type="match status" value="1"/>
</dbReference>
<evidence type="ECO:0000256" key="2">
    <source>
        <dbReference type="ARBA" id="ARBA00022737"/>
    </source>
</evidence>
<comment type="caution">
    <text evidence="6">The sequence shown here is derived from an EMBL/GenBank/DDBJ whole genome shotgun (WGS) entry which is preliminary data.</text>
</comment>
<keyword evidence="1 3" id="KW-0853">WD repeat</keyword>
<dbReference type="SUPFAM" id="SSF50978">
    <property type="entry name" value="WD40 repeat-like"/>
    <property type="match status" value="1"/>
</dbReference>
<dbReference type="OrthoDB" id="273771at2759"/>
<gene>
    <name evidence="6" type="ORF">EJB05_36468</name>
</gene>
<feature type="region of interest" description="Disordered" evidence="5">
    <location>
        <begin position="446"/>
        <end position="471"/>
    </location>
</feature>
<feature type="coiled-coil region" evidence="4">
    <location>
        <begin position="617"/>
        <end position="651"/>
    </location>
</feature>
<evidence type="ECO:0000256" key="4">
    <source>
        <dbReference type="SAM" id="Coils"/>
    </source>
</evidence>
<dbReference type="InterPro" id="IPR001680">
    <property type="entry name" value="WD40_rpt"/>
</dbReference>
<dbReference type="PROSITE" id="PS00678">
    <property type="entry name" value="WD_REPEATS_1"/>
    <property type="match status" value="2"/>
</dbReference>
<dbReference type="Gene3D" id="1.10.510.10">
    <property type="entry name" value="Transferase(Phosphotransferase) domain 1"/>
    <property type="match status" value="1"/>
</dbReference>
<dbReference type="Proteomes" id="UP000324897">
    <property type="component" value="Chromosome 7"/>
</dbReference>
<dbReference type="InterPro" id="IPR011009">
    <property type="entry name" value="Kinase-like_dom_sf"/>
</dbReference>
<dbReference type="Gramene" id="TVU20265">
    <property type="protein sequence ID" value="TVU20265"/>
    <property type="gene ID" value="EJB05_36468"/>
</dbReference>
<dbReference type="EMBL" id="RWGY01000029">
    <property type="protein sequence ID" value="TVU20265.1"/>
    <property type="molecule type" value="Genomic_DNA"/>
</dbReference>
<dbReference type="PROSITE" id="PS50082">
    <property type="entry name" value="WD_REPEATS_2"/>
    <property type="match status" value="2"/>
</dbReference>
<dbReference type="PANTHER" id="PTHR44218">
    <property type="entry name" value="PROTEIN SPA1-RELATED 2"/>
    <property type="match status" value="1"/>
</dbReference>
<keyword evidence="2" id="KW-0677">Repeat</keyword>
<feature type="compositionally biased region" description="Polar residues" evidence="5">
    <location>
        <begin position="27"/>
        <end position="37"/>
    </location>
</feature>
<dbReference type="InterPro" id="IPR044630">
    <property type="entry name" value="SPA1/2/3/4"/>
</dbReference>
<organism evidence="6 7">
    <name type="scientific">Eragrostis curvula</name>
    <name type="common">weeping love grass</name>
    <dbReference type="NCBI Taxonomy" id="38414"/>
    <lineage>
        <taxon>Eukaryota</taxon>
        <taxon>Viridiplantae</taxon>
        <taxon>Streptophyta</taxon>
        <taxon>Embryophyta</taxon>
        <taxon>Tracheophyta</taxon>
        <taxon>Spermatophyta</taxon>
        <taxon>Magnoliopsida</taxon>
        <taxon>Liliopsida</taxon>
        <taxon>Poales</taxon>
        <taxon>Poaceae</taxon>
        <taxon>PACMAD clade</taxon>
        <taxon>Chloridoideae</taxon>
        <taxon>Eragrostideae</taxon>
        <taxon>Eragrostidinae</taxon>
        <taxon>Eragrostis</taxon>
    </lineage>
</organism>
<name>A0A5J9U9E3_9POAL</name>
<feature type="compositionally biased region" description="Polar residues" evidence="5">
    <location>
        <begin position="80"/>
        <end position="94"/>
    </location>
</feature>
<feature type="repeat" description="WD" evidence="3">
    <location>
        <begin position="952"/>
        <end position="992"/>
    </location>
</feature>